<dbReference type="AlphaFoldDB" id="E3NGG4"/>
<reference evidence="2" key="1">
    <citation type="submission" date="2007-07" db="EMBL/GenBank/DDBJ databases">
        <title>PCAP assembly of the Caenorhabditis remanei genome.</title>
        <authorList>
            <consortium name="The Caenorhabditis remanei Sequencing Consortium"/>
            <person name="Wilson R.K."/>
        </authorList>
    </citation>
    <scope>NUCLEOTIDE SEQUENCE [LARGE SCALE GENOMIC DNA]</scope>
    <source>
        <strain evidence="2">PB4641</strain>
    </source>
</reference>
<dbReference type="PANTHER" id="PTHR21503">
    <property type="entry name" value="F-BOX-CONTAINING HYPOTHETICAL PROTEIN C.ELEGANS"/>
    <property type="match status" value="1"/>
</dbReference>
<accession>E3NGG4</accession>
<dbReference type="Pfam" id="PF07735">
    <property type="entry name" value="FBA_2"/>
    <property type="match status" value="1"/>
</dbReference>
<dbReference type="EMBL" id="DS268654">
    <property type="protein sequence ID" value="EFO97084.1"/>
    <property type="molecule type" value="Genomic_DNA"/>
</dbReference>
<protein>
    <recommendedName>
        <fullName evidence="1">Sdz-33 F-box domain-containing protein</fullName>
    </recommendedName>
</protein>
<dbReference type="InParanoid" id="E3NGG4"/>
<sequence length="313" mass="35503">MSPSIPPSSVFLDWSCVRYSNRWVSVRIRLSLGSRKISIQISNDRFDSQKVIVDLGMLNQKIIVCTENSKDTFLVSIHLDFSKSRNSNDQHSSIACCTGTVVSTQNGIRTYWKNYREGFISVIQLLLKMFQCKISTSFICHCSKLFQPTISKLFDLQLEFKMFCLKGSNDENVLWNQISNKLGLVECLRIFSNTTNPGFKPVITSWPQEISILGSDWFTVEFLLACTCTTITLEESHLENKEMDKILREWRAGGLPNLKHLTIGSLNLTDNGEQILGINLNELNGMVIQTDDGSKTAAIEFNQHWIQMSVTPV</sequence>
<dbReference type="PANTHER" id="PTHR21503:SF52">
    <property type="entry name" value="F-BOX DOMAIN-CONTAINING PROTEIN"/>
    <property type="match status" value="1"/>
</dbReference>
<evidence type="ECO:0000259" key="1">
    <source>
        <dbReference type="Pfam" id="PF07735"/>
    </source>
</evidence>
<dbReference type="HOGENOM" id="CLU_028840_6_0_1"/>
<dbReference type="InterPro" id="IPR012885">
    <property type="entry name" value="F-box_Sdz-33"/>
</dbReference>
<dbReference type="Proteomes" id="UP000008281">
    <property type="component" value="Unassembled WGS sequence"/>
</dbReference>
<name>E3NGG4_CAERE</name>
<proteinExistence type="predicted"/>
<evidence type="ECO:0000313" key="3">
    <source>
        <dbReference type="Proteomes" id="UP000008281"/>
    </source>
</evidence>
<evidence type="ECO:0000313" key="2">
    <source>
        <dbReference type="EMBL" id="EFO97084.1"/>
    </source>
</evidence>
<keyword evidence="3" id="KW-1185">Reference proteome</keyword>
<organism evidence="3">
    <name type="scientific">Caenorhabditis remanei</name>
    <name type="common">Caenorhabditis vulgaris</name>
    <dbReference type="NCBI Taxonomy" id="31234"/>
    <lineage>
        <taxon>Eukaryota</taxon>
        <taxon>Metazoa</taxon>
        <taxon>Ecdysozoa</taxon>
        <taxon>Nematoda</taxon>
        <taxon>Chromadorea</taxon>
        <taxon>Rhabditida</taxon>
        <taxon>Rhabditina</taxon>
        <taxon>Rhabditomorpha</taxon>
        <taxon>Rhabditoidea</taxon>
        <taxon>Rhabditidae</taxon>
        <taxon>Peloderinae</taxon>
        <taxon>Caenorhabditis</taxon>
    </lineage>
</organism>
<feature type="domain" description="Sdz-33 F-box" evidence="1">
    <location>
        <begin position="209"/>
        <end position="263"/>
    </location>
</feature>
<gene>
    <name evidence="2" type="ORF">CRE_31522</name>
</gene>